<comment type="subcellular location">
    <subcellularLocation>
        <location evidence="1">Mitochondrion</location>
    </subcellularLocation>
</comment>
<dbReference type="EMBL" id="CAJVQB010031137">
    <property type="protein sequence ID" value="CAG8816503.1"/>
    <property type="molecule type" value="Genomic_DNA"/>
</dbReference>
<proteinExistence type="predicted"/>
<dbReference type="InterPro" id="IPR011856">
    <property type="entry name" value="tRNA_endonuc-like_dom_sf"/>
</dbReference>
<dbReference type="InterPro" id="IPR018828">
    <property type="entry name" value="RRG7"/>
</dbReference>
<dbReference type="InterPro" id="IPR007560">
    <property type="entry name" value="Restrct_endonuc_IV_Mrr"/>
</dbReference>
<comment type="caution">
    <text evidence="4">The sequence shown here is derived from an EMBL/GenBank/DDBJ whole genome shotgun (WGS) entry which is preliminary data.</text>
</comment>
<evidence type="ECO:0000256" key="1">
    <source>
        <dbReference type="ARBA" id="ARBA00004173"/>
    </source>
</evidence>
<feature type="non-terminal residue" evidence="4">
    <location>
        <position position="1"/>
    </location>
</feature>
<evidence type="ECO:0000256" key="2">
    <source>
        <dbReference type="ARBA" id="ARBA00023128"/>
    </source>
</evidence>
<sequence length="310" mass="35289">EGESVALAVIIVETAYLKGLILEVDIVELLKSIGLEVEHVGKRGDGGVDIICNIGEKKIMIQCKNWYNNIGPETVRSLRGVMCLEKSEVSKVSKVSKVIGVVVGQKFSSGAIDEAGKSDDHPIILTTKDQEYAKNEADIAKLKTGLQYPILFERIKTTILELETRNAKLKPIIEEFTKKSESSHLVIGKKNRKFQTKCIQIAKEILNEEPIIEYRPSFLNGLEFDAFFQKYQIALEVQGSQHRFHNTGWYKDAKKLEDIVNRDRLKRCMCQDNGIFLLEVWYDEKPEIVIPERIQKIKCFVNQASKIFDL</sequence>
<feature type="domain" description="Restriction endonuclease type IV Mrr" evidence="3">
    <location>
        <begin position="26"/>
        <end position="128"/>
    </location>
</feature>
<reference evidence="4 5" key="1">
    <citation type="submission" date="2021-06" db="EMBL/GenBank/DDBJ databases">
        <authorList>
            <person name="Kallberg Y."/>
            <person name="Tangrot J."/>
            <person name="Rosling A."/>
        </authorList>
    </citation>
    <scope>NUCLEOTIDE SEQUENCE [LARGE SCALE GENOMIC DNA]</scope>
    <source>
        <strain evidence="4 5">120-4 pot B 10/14</strain>
    </source>
</reference>
<gene>
    <name evidence="4" type="ORF">GMARGA_LOCUS26563</name>
</gene>
<keyword evidence="5" id="KW-1185">Reference proteome</keyword>
<dbReference type="PANTHER" id="PTHR28133">
    <property type="entry name" value="REQUIRED FOR RESPIRATORY GROWTH PROTEIN 7, MITOCHONDRIAL"/>
    <property type="match status" value="1"/>
</dbReference>
<dbReference type="Gene3D" id="3.40.1350.10">
    <property type="match status" value="1"/>
</dbReference>
<dbReference type="InterPro" id="IPR011335">
    <property type="entry name" value="Restrct_endonuc-II-like"/>
</dbReference>
<evidence type="ECO:0000313" key="5">
    <source>
        <dbReference type="Proteomes" id="UP000789901"/>
    </source>
</evidence>
<protein>
    <submittedName>
        <fullName evidence="4">2430_t:CDS:1</fullName>
    </submittedName>
</protein>
<accession>A0ABN7W4Y6</accession>
<dbReference type="Gene3D" id="3.40.960.10">
    <property type="entry name" value="VSR Endonuclease"/>
    <property type="match status" value="1"/>
</dbReference>
<evidence type="ECO:0000313" key="4">
    <source>
        <dbReference type="EMBL" id="CAG8816503.1"/>
    </source>
</evidence>
<dbReference type="SUPFAM" id="SSF52980">
    <property type="entry name" value="Restriction endonuclease-like"/>
    <property type="match status" value="1"/>
</dbReference>
<evidence type="ECO:0000259" key="3">
    <source>
        <dbReference type="Pfam" id="PF04471"/>
    </source>
</evidence>
<organism evidence="4 5">
    <name type="scientific">Gigaspora margarita</name>
    <dbReference type="NCBI Taxonomy" id="4874"/>
    <lineage>
        <taxon>Eukaryota</taxon>
        <taxon>Fungi</taxon>
        <taxon>Fungi incertae sedis</taxon>
        <taxon>Mucoromycota</taxon>
        <taxon>Glomeromycotina</taxon>
        <taxon>Glomeromycetes</taxon>
        <taxon>Diversisporales</taxon>
        <taxon>Gigasporaceae</taxon>
        <taxon>Gigaspora</taxon>
    </lineage>
</organism>
<dbReference type="Proteomes" id="UP000789901">
    <property type="component" value="Unassembled WGS sequence"/>
</dbReference>
<keyword evidence="2" id="KW-0496">Mitochondrion</keyword>
<dbReference type="Pfam" id="PF04471">
    <property type="entry name" value="Mrr_cat"/>
    <property type="match status" value="1"/>
</dbReference>
<dbReference type="PANTHER" id="PTHR28133:SF1">
    <property type="entry name" value="REQUIRED FOR RESPIRATORY GROWTH PROTEIN 7, MITOCHONDRIAL"/>
    <property type="match status" value="1"/>
</dbReference>
<name>A0ABN7W4Y6_GIGMA</name>